<evidence type="ECO:0000259" key="3">
    <source>
        <dbReference type="PROSITE" id="PS51677"/>
    </source>
</evidence>
<protein>
    <recommendedName>
        <fullName evidence="3">NodB homology domain-containing protein</fullName>
    </recommendedName>
</protein>
<dbReference type="GO" id="GO:0016810">
    <property type="term" value="F:hydrolase activity, acting on carbon-nitrogen (but not peptide) bonds"/>
    <property type="evidence" value="ECO:0007669"/>
    <property type="project" value="InterPro"/>
</dbReference>
<evidence type="ECO:0000313" key="5">
    <source>
        <dbReference type="Proteomes" id="UP000178797"/>
    </source>
</evidence>
<dbReference type="PROSITE" id="PS51677">
    <property type="entry name" value="NODB"/>
    <property type="match status" value="1"/>
</dbReference>
<gene>
    <name evidence="4" type="ORF">A2W05_06525</name>
</gene>
<feature type="domain" description="NodB homology" evidence="3">
    <location>
        <begin position="52"/>
        <end position="296"/>
    </location>
</feature>
<dbReference type="InterPro" id="IPR011330">
    <property type="entry name" value="Glyco_hydro/deAcase_b/a-brl"/>
</dbReference>
<comment type="caution">
    <text evidence="4">The sequence shown here is derived from an EMBL/GenBank/DDBJ whole genome shotgun (WGS) entry which is preliminary data.</text>
</comment>
<dbReference type="InterPro" id="IPR051398">
    <property type="entry name" value="Polysacch_Deacetylase"/>
</dbReference>
<name>A0A1F7RTM6_9BACT</name>
<dbReference type="Proteomes" id="UP000178797">
    <property type="component" value="Unassembled WGS sequence"/>
</dbReference>
<dbReference type="Pfam" id="PF01522">
    <property type="entry name" value="Polysacc_deac_1"/>
    <property type="match status" value="2"/>
</dbReference>
<comment type="subcellular location">
    <subcellularLocation>
        <location evidence="1">Secreted</location>
    </subcellularLocation>
</comment>
<dbReference type="Gene3D" id="3.20.20.370">
    <property type="entry name" value="Glycoside hydrolase/deacetylase"/>
    <property type="match status" value="1"/>
</dbReference>
<reference evidence="4 5" key="1">
    <citation type="journal article" date="2016" name="Nat. Commun.">
        <title>Thousands of microbial genomes shed light on interconnected biogeochemical processes in an aquifer system.</title>
        <authorList>
            <person name="Anantharaman K."/>
            <person name="Brown C.T."/>
            <person name="Hug L.A."/>
            <person name="Sharon I."/>
            <person name="Castelle C.J."/>
            <person name="Probst A.J."/>
            <person name="Thomas B.C."/>
            <person name="Singh A."/>
            <person name="Wilkins M.J."/>
            <person name="Karaoz U."/>
            <person name="Brodie E.L."/>
            <person name="Williams K.H."/>
            <person name="Hubbard S.S."/>
            <person name="Banfield J.F."/>
        </authorList>
    </citation>
    <scope>NUCLEOTIDE SEQUENCE [LARGE SCALE GENOMIC DNA]</scope>
</reference>
<accession>A0A1F7RTM6</accession>
<proteinExistence type="predicted"/>
<dbReference type="GO" id="GO:0005975">
    <property type="term" value="P:carbohydrate metabolic process"/>
    <property type="evidence" value="ECO:0007669"/>
    <property type="project" value="InterPro"/>
</dbReference>
<dbReference type="PANTHER" id="PTHR34216:SF3">
    <property type="entry name" value="POLY-BETA-1,6-N-ACETYL-D-GLUCOSAMINE N-DEACETYLASE"/>
    <property type="match status" value="1"/>
</dbReference>
<dbReference type="InterPro" id="IPR002509">
    <property type="entry name" value="NODB_dom"/>
</dbReference>
<keyword evidence="2" id="KW-0732">Signal</keyword>
<dbReference type="CDD" id="cd10918">
    <property type="entry name" value="CE4_NodB_like_5s_6s"/>
    <property type="match status" value="1"/>
</dbReference>
<dbReference type="EMBL" id="MGDE01000159">
    <property type="protein sequence ID" value="OGL44902.1"/>
    <property type="molecule type" value="Genomic_DNA"/>
</dbReference>
<dbReference type="SUPFAM" id="SSF88713">
    <property type="entry name" value="Glycoside hydrolase/deacetylase"/>
    <property type="match status" value="1"/>
</dbReference>
<dbReference type="PANTHER" id="PTHR34216">
    <property type="match status" value="1"/>
</dbReference>
<dbReference type="AlphaFoldDB" id="A0A1F7RTM6"/>
<evidence type="ECO:0000313" key="4">
    <source>
        <dbReference type="EMBL" id="OGL44902.1"/>
    </source>
</evidence>
<dbReference type="GO" id="GO:0005576">
    <property type="term" value="C:extracellular region"/>
    <property type="evidence" value="ECO:0007669"/>
    <property type="project" value="UniProtKB-SubCell"/>
</dbReference>
<sequence length="296" mass="34055">MYHRVAPKAPPFFESVIRPDIFERQIRFLKKHYNIASLEEIESAAFNDGGKDMVVITFDDGYRDNYIHAFPVLKRYDVPASVFLTTDYIDTNRLLWFDELAWILYRSWLVTDRNMLINDSATYEVALEFGLISGGRENTGRYTLCSLASLLKPLPQVQRDMFIKELAARYRVNIWPDDNSRVMLSWDEVRNMAVNGISFGSHTKTHPVLSAIPIADVREEIAGSKKIIEDKLQKAVTTFAYPFGKKDDYTEQVVTILNREGIKRACTTNRGTEKYPIESPLTLKRQGVATSPYLFF</sequence>
<evidence type="ECO:0000256" key="2">
    <source>
        <dbReference type="ARBA" id="ARBA00022729"/>
    </source>
</evidence>
<organism evidence="4 5">
    <name type="scientific">Candidatus Schekmanbacteria bacterium RBG_16_38_10</name>
    <dbReference type="NCBI Taxonomy" id="1817879"/>
    <lineage>
        <taxon>Bacteria</taxon>
        <taxon>Candidatus Schekmaniibacteriota</taxon>
    </lineage>
</organism>
<evidence type="ECO:0000256" key="1">
    <source>
        <dbReference type="ARBA" id="ARBA00004613"/>
    </source>
</evidence>